<protein>
    <recommendedName>
        <fullName evidence="1">protein-ribulosamine 3-kinase</fullName>
        <ecNumber evidence="1">2.7.1.172</ecNumber>
    </recommendedName>
</protein>
<dbReference type="InterPro" id="IPR016477">
    <property type="entry name" value="Fructo-/Ketosamine-3-kinase"/>
</dbReference>
<comment type="catalytic activity">
    <reaction evidence="2">
        <text>N(6)-D-ribulosyl-L-lysyl-[protein] + ATP = N(6)-(3-O-phospho-D-ribulosyl)-L-lysyl-[protein] + ADP + H(+)</text>
        <dbReference type="Rhea" id="RHEA:48432"/>
        <dbReference type="Rhea" id="RHEA-COMP:12103"/>
        <dbReference type="Rhea" id="RHEA-COMP:12104"/>
        <dbReference type="ChEBI" id="CHEBI:15378"/>
        <dbReference type="ChEBI" id="CHEBI:30616"/>
        <dbReference type="ChEBI" id="CHEBI:90418"/>
        <dbReference type="ChEBI" id="CHEBI:90420"/>
        <dbReference type="ChEBI" id="CHEBI:456216"/>
        <dbReference type="EC" id="2.7.1.172"/>
    </reaction>
    <physiologicalReaction direction="left-to-right" evidence="2">
        <dbReference type="Rhea" id="RHEA:48433"/>
    </physiologicalReaction>
</comment>
<evidence type="ECO:0000256" key="1">
    <source>
        <dbReference type="ARBA" id="ARBA00011961"/>
    </source>
</evidence>
<gene>
    <name evidence="3" type="ORF">LY89DRAFT_684455</name>
</gene>
<dbReference type="Pfam" id="PF03881">
    <property type="entry name" value="Fructosamin_kin"/>
    <property type="match status" value="1"/>
</dbReference>
<dbReference type="SUPFAM" id="SSF56112">
    <property type="entry name" value="Protein kinase-like (PK-like)"/>
    <property type="match status" value="1"/>
</dbReference>
<keyword evidence="4" id="KW-1185">Reference proteome</keyword>
<dbReference type="InterPro" id="IPR011009">
    <property type="entry name" value="Kinase-like_dom_sf"/>
</dbReference>
<name>A0A194XB60_MOLSC</name>
<dbReference type="KEGG" id="psco:LY89DRAFT_684455"/>
<dbReference type="PANTHER" id="PTHR12149">
    <property type="entry name" value="FRUCTOSAMINE 3 KINASE-RELATED PROTEIN"/>
    <property type="match status" value="1"/>
</dbReference>
<dbReference type="GO" id="GO:0102193">
    <property type="term" value="F:protein-ribulosamine 3-kinase activity"/>
    <property type="evidence" value="ECO:0007669"/>
    <property type="project" value="UniProtKB-EC"/>
</dbReference>
<dbReference type="Proteomes" id="UP000070700">
    <property type="component" value="Unassembled WGS sequence"/>
</dbReference>
<dbReference type="PANTHER" id="PTHR12149:SF8">
    <property type="entry name" value="PROTEIN-RIBULOSAMINE 3-KINASE"/>
    <property type="match status" value="1"/>
</dbReference>
<organism evidence="3 4">
    <name type="scientific">Mollisia scopiformis</name>
    <name type="common">Conifer needle endophyte fungus</name>
    <name type="synonym">Phialocephala scopiformis</name>
    <dbReference type="NCBI Taxonomy" id="149040"/>
    <lineage>
        <taxon>Eukaryota</taxon>
        <taxon>Fungi</taxon>
        <taxon>Dikarya</taxon>
        <taxon>Ascomycota</taxon>
        <taxon>Pezizomycotina</taxon>
        <taxon>Leotiomycetes</taxon>
        <taxon>Helotiales</taxon>
        <taxon>Mollisiaceae</taxon>
        <taxon>Mollisia</taxon>
    </lineage>
</organism>
<dbReference type="EC" id="2.7.1.172" evidence="1"/>
<dbReference type="OrthoDB" id="5772781at2759"/>
<reference evidence="3 4" key="1">
    <citation type="submission" date="2015-10" db="EMBL/GenBank/DDBJ databases">
        <title>Full genome of DAOMC 229536 Phialocephala scopiformis, a fungal endophyte of spruce producing the potent anti-insectan compound rugulosin.</title>
        <authorList>
            <consortium name="DOE Joint Genome Institute"/>
            <person name="Walker A.K."/>
            <person name="Frasz S.L."/>
            <person name="Seifert K.A."/>
            <person name="Miller J.D."/>
            <person name="Mondo S.J."/>
            <person name="Labutti K."/>
            <person name="Lipzen A."/>
            <person name="Dockter R."/>
            <person name="Kennedy M."/>
            <person name="Grigoriev I.V."/>
            <person name="Spatafora J.W."/>
        </authorList>
    </citation>
    <scope>NUCLEOTIDE SEQUENCE [LARGE SCALE GENOMIC DNA]</scope>
    <source>
        <strain evidence="3 4">CBS 120377</strain>
    </source>
</reference>
<sequence length="343" mass="38543">MSSDADDTGVPAPQVQNILEKVDIDESVAAYFPPGSRVDSALPHGASFWTRTARINLLLENDSPKSLFLKVAQGVDGLGLVIGEYEAAKSLYAIAPDLLPHPVGAGTYKLDPETHFYLSDYVEMIDEIPDMQKFCASLAKLHRDSIPFSPKGQFGFHVVTYNGNKARDVTWCDTWEEMFTNSVKMRVKQERDAQGPSAGLEELLPALFEKVIPRLLRPLHTGSNKIKPVLVHGDVWYGNLATNASTDEPIVFDPATIWAHNELDVANMTVPRFRLGRAWTREYHKHFPISAPAEDYEDRLRLYTIHGGLCASSLYTNTTKYRQMLIEWIQELVDKYPEGYQEG</sequence>
<proteinExistence type="predicted"/>
<accession>A0A194XB60</accession>
<dbReference type="EMBL" id="KQ947414">
    <property type="protein sequence ID" value="KUJ17403.1"/>
    <property type="molecule type" value="Genomic_DNA"/>
</dbReference>
<evidence type="ECO:0000313" key="4">
    <source>
        <dbReference type="Proteomes" id="UP000070700"/>
    </source>
</evidence>
<dbReference type="Gene3D" id="3.90.1200.10">
    <property type="match status" value="1"/>
</dbReference>
<dbReference type="RefSeq" id="XP_018071758.1">
    <property type="nucleotide sequence ID" value="XM_018214881.1"/>
</dbReference>
<dbReference type="InParanoid" id="A0A194XB60"/>
<evidence type="ECO:0000256" key="2">
    <source>
        <dbReference type="ARBA" id="ARBA00048655"/>
    </source>
</evidence>
<dbReference type="GeneID" id="28824607"/>
<evidence type="ECO:0000313" key="3">
    <source>
        <dbReference type="EMBL" id="KUJ17403.1"/>
    </source>
</evidence>
<dbReference type="AlphaFoldDB" id="A0A194XB60"/>